<evidence type="ECO:0000313" key="1">
    <source>
        <dbReference type="EMBL" id="MBW0510399.1"/>
    </source>
</evidence>
<dbReference type="OrthoDB" id="4092852at2759"/>
<name>A0A9Q3HPD7_9BASI</name>
<proteinExistence type="predicted"/>
<dbReference type="Proteomes" id="UP000765509">
    <property type="component" value="Unassembled WGS sequence"/>
</dbReference>
<dbReference type="EMBL" id="AVOT02021524">
    <property type="protein sequence ID" value="MBW0510399.1"/>
    <property type="molecule type" value="Genomic_DNA"/>
</dbReference>
<gene>
    <name evidence="1" type="ORF">O181_050114</name>
</gene>
<protein>
    <submittedName>
        <fullName evidence="1">Uncharacterized protein</fullName>
    </submittedName>
</protein>
<comment type="caution">
    <text evidence="1">The sequence shown here is derived from an EMBL/GenBank/DDBJ whole genome shotgun (WGS) entry which is preliminary data.</text>
</comment>
<sequence>MKGIESQDTMISSMNSTHNISHMIPIYYKEALKSVKSENWKSEMNEEMFSMNEENVFSIVNINTALKEVSQESTLSTKWVSVKKSRPEKYKARPVAGGLDRFRGSVSMRHLR</sequence>
<evidence type="ECO:0000313" key="2">
    <source>
        <dbReference type="Proteomes" id="UP000765509"/>
    </source>
</evidence>
<dbReference type="AlphaFoldDB" id="A0A9Q3HPD7"/>
<keyword evidence="2" id="KW-1185">Reference proteome</keyword>
<reference evidence="1" key="1">
    <citation type="submission" date="2021-03" db="EMBL/GenBank/DDBJ databases">
        <title>Draft genome sequence of rust myrtle Austropuccinia psidii MF-1, a brazilian biotype.</title>
        <authorList>
            <person name="Quecine M.C."/>
            <person name="Pachon D.M.R."/>
            <person name="Bonatelli M.L."/>
            <person name="Correr F.H."/>
            <person name="Franceschini L.M."/>
            <person name="Leite T.F."/>
            <person name="Margarido G.R.A."/>
            <person name="Almeida C.A."/>
            <person name="Ferrarezi J.A."/>
            <person name="Labate C.A."/>
        </authorList>
    </citation>
    <scope>NUCLEOTIDE SEQUENCE</scope>
    <source>
        <strain evidence="1">MF-1</strain>
    </source>
</reference>
<accession>A0A9Q3HPD7</accession>
<organism evidence="1 2">
    <name type="scientific">Austropuccinia psidii MF-1</name>
    <dbReference type="NCBI Taxonomy" id="1389203"/>
    <lineage>
        <taxon>Eukaryota</taxon>
        <taxon>Fungi</taxon>
        <taxon>Dikarya</taxon>
        <taxon>Basidiomycota</taxon>
        <taxon>Pucciniomycotina</taxon>
        <taxon>Pucciniomycetes</taxon>
        <taxon>Pucciniales</taxon>
        <taxon>Sphaerophragmiaceae</taxon>
        <taxon>Austropuccinia</taxon>
    </lineage>
</organism>